<feature type="compositionally biased region" description="Basic and acidic residues" evidence="1">
    <location>
        <begin position="1"/>
        <end position="10"/>
    </location>
</feature>
<evidence type="ECO:0000313" key="2">
    <source>
        <dbReference type="EMBL" id="OMO84161.1"/>
    </source>
</evidence>
<proteinExistence type="predicted"/>
<sequence>MTFEVMENRKMNRSRRRKVSGGLDRERNSRNPKGRSKNGARFRCVLSHFVPLNFLHPHRVSL</sequence>
<organism evidence="2 3">
    <name type="scientific">Corchorus olitorius</name>
    <dbReference type="NCBI Taxonomy" id="93759"/>
    <lineage>
        <taxon>Eukaryota</taxon>
        <taxon>Viridiplantae</taxon>
        <taxon>Streptophyta</taxon>
        <taxon>Embryophyta</taxon>
        <taxon>Tracheophyta</taxon>
        <taxon>Spermatophyta</taxon>
        <taxon>Magnoliopsida</taxon>
        <taxon>eudicotyledons</taxon>
        <taxon>Gunneridae</taxon>
        <taxon>Pentapetalae</taxon>
        <taxon>rosids</taxon>
        <taxon>malvids</taxon>
        <taxon>Malvales</taxon>
        <taxon>Malvaceae</taxon>
        <taxon>Grewioideae</taxon>
        <taxon>Apeibeae</taxon>
        <taxon>Corchorus</taxon>
    </lineage>
</organism>
<protein>
    <submittedName>
        <fullName evidence="2">Uncharacterized protein</fullName>
    </submittedName>
</protein>
<evidence type="ECO:0000256" key="1">
    <source>
        <dbReference type="SAM" id="MobiDB-lite"/>
    </source>
</evidence>
<name>A0A1R3INM8_9ROSI</name>
<dbReference type="EMBL" id="AWUE01017876">
    <property type="protein sequence ID" value="OMO84161.1"/>
    <property type="molecule type" value="Genomic_DNA"/>
</dbReference>
<gene>
    <name evidence="2" type="ORF">COLO4_22184</name>
</gene>
<accession>A0A1R3INM8</accession>
<dbReference type="AlphaFoldDB" id="A0A1R3INM8"/>
<keyword evidence="3" id="KW-1185">Reference proteome</keyword>
<evidence type="ECO:0000313" key="3">
    <source>
        <dbReference type="Proteomes" id="UP000187203"/>
    </source>
</evidence>
<feature type="region of interest" description="Disordered" evidence="1">
    <location>
        <begin position="1"/>
        <end position="39"/>
    </location>
</feature>
<dbReference type="Proteomes" id="UP000187203">
    <property type="component" value="Unassembled WGS sequence"/>
</dbReference>
<reference evidence="3" key="1">
    <citation type="submission" date="2013-09" db="EMBL/GenBank/DDBJ databases">
        <title>Corchorus olitorius genome sequencing.</title>
        <authorList>
            <person name="Alam M."/>
            <person name="Haque M.S."/>
            <person name="Islam M.S."/>
            <person name="Emdad E.M."/>
            <person name="Islam M.M."/>
            <person name="Ahmed B."/>
            <person name="Halim A."/>
            <person name="Hossen Q.M.M."/>
            <person name="Hossain M.Z."/>
            <person name="Ahmed R."/>
            <person name="Khan M.M."/>
            <person name="Islam R."/>
            <person name="Rashid M.M."/>
            <person name="Khan S.A."/>
            <person name="Rahman M.S."/>
            <person name="Alam M."/>
            <person name="Yahiya A.S."/>
            <person name="Khan M.S."/>
            <person name="Azam M.S."/>
            <person name="Haque T."/>
            <person name="Lashkar M.Z.H."/>
            <person name="Akhand A.I."/>
            <person name="Morshed G."/>
            <person name="Roy S."/>
            <person name="Uddin K.S."/>
            <person name="Rabeya T."/>
            <person name="Hossain A.S."/>
            <person name="Chowdhury A."/>
            <person name="Snigdha A.R."/>
            <person name="Mortoza M.S."/>
            <person name="Matin S.A."/>
            <person name="Hoque S.M.E."/>
            <person name="Islam M.K."/>
            <person name="Roy D.K."/>
            <person name="Haider R."/>
            <person name="Moosa M.M."/>
            <person name="Elias S.M."/>
            <person name="Hasan A.M."/>
            <person name="Jahan S."/>
            <person name="Shafiuddin M."/>
            <person name="Mahmood N."/>
            <person name="Shommy N.S."/>
        </authorList>
    </citation>
    <scope>NUCLEOTIDE SEQUENCE [LARGE SCALE GENOMIC DNA]</scope>
    <source>
        <strain evidence="3">cv. O-4</strain>
    </source>
</reference>
<comment type="caution">
    <text evidence="2">The sequence shown here is derived from an EMBL/GenBank/DDBJ whole genome shotgun (WGS) entry which is preliminary data.</text>
</comment>
<feature type="compositionally biased region" description="Basic residues" evidence="1">
    <location>
        <begin position="30"/>
        <end position="39"/>
    </location>
</feature>